<dbReference type="PROSITE" id="PS51257">
    <property type="entry name" value="PROKAR_LIPOPROTEIN"/>
    <property type="match status" value="1"/>
</dbReference>
<gene>
    <name evidence="1" type="ORF">A3835_09725</name>
</gene>
<reference evidence="1 2" key="1">
    <citation type="journal article" date="2017" name="Gene Rep">
        <title>The ribosomal RNA operon (rrn) of Campylobacter concisus supports molecular typing to genomospecies level.</title>
        <authorList>
            <person name="Huq M."/>
            <person name="Van T.T.H."/>
            <person name="Gurtler V."/>
            <person name="Elshagmani E."/>
            <person name="Allemailem K.S."/>
            <person name="Smooker P.M."/>
            <person name="Istivan T.S."/>
        </authorList>
    </citation>
    <scope>NUCLEOTIDE SEQUENCE [LARGE SCALE GENOMIC DNA]</scope>
    <source>
        <strain evidence="1 2">RCH 26</strain>
    </source>
</reference>
<dbReference type="Proteomes" id="UP000192671">
    <property type="component" value="Unassembled WGS sequence"/>
</dbReference>
<evidence type="ECO:0000313" key="1">
    <source>
        <dbReference type="EMBL" id="ORI09473.1"/>
    </source>
</evidence>
<name>A0A1X0U4C1_9BACT</name>
<evidence type="ECO:0000313" key="2">
    <source>
        <dbReference type="Proteomes" id="UP000192671"/>
    </source>
</evidence>
<sequence>MAIIPNKLFFFFLLSYLVLFVGCSAKSSQGAIKEAYMPIECNVTIPDKPAFDPLNPESLKDLIIYCIRIEDLLKGCVNGQFKQGR</sequence>
<organism evidence="1 2">
    <name type="scientific">Campylobacter concisus</name>
    <dbReference type="NCBI Taxonomy" id="199"/>
    <lineage>
        <taxon>Bacteria</taxon>
        <taxon>Pseudomonadati</taxon>
        <taxon>Campylobacterota</taxon>
        <taxon>Epsilonproteobacteria</taxon>
        <taxon>Campylobacterales</taxon>
        <taxon>Campylobacteraceae</taxon>
        <taxon>Campylobacter</taxon>
    </lineage>
</organism>
<dbReference type="AlphaFoldDB" id="A0A1X0U4C1"/>
<accession>A0A1X0U4C1</accession>
<comment type="caution">
    <text evidence="1">The sequence shown here is derived from an EMBL/GenBank/DDBJ whole genome shotgun (WGS) entry which is preliminary data.</text>
</comment>
<dbReference type="EMBL" id="LVWL01000010">
    <property type="protein sequence ID" value="ORI09473.1"/>
    <property type="molecule type" value="Genomic_DNA"/>
</dbReference>
<evidence type="ECO:0008006" key="3">
    <source>
        <dbReference type="Google" id="ProtNLM"/>
    </source>
</evidence>
<protein>
    <recommendedName>
        <fullName evidence="3">Lipoprotein</fullName>
    </recommendedName>
</protein>
<dbReference type="RefSeq" id="WP_103580282.1">
    <property type="nucleotide sequence ID" value="NZ_JAAKZA010000003.1"/>
</dbReference>
<proteinExistence type="predicted"/>